<keyword evidence="3" id="KW-1185">Reference proteome</keyword>
<evidence type="ECO:0000313" key="3">
    <source>
        <dbReference type="Proteomes" id="UP001249851"/>
    </source>
</evidence>
<organism evidence="2 3">
    <name type="scientific">Acropora cervicornis</name>
    <name type="common">Staghorn coral</name>
    <dbReference type="NCBI Taxonomy" id="6130"/>
    <lineage>
        <taxon>Eukaryota</taxon>
        <taxon>Metazoa</taxon>
        <taxon>Cnidaria</taxon>
        <taxon>Anthozoa</taxon>
        <taxon>Hexacorallia</taxon>
        <taxon>Scleractinia</taxon>
        <taxon>Astrocoeniina</taxon>
        <taxon>Acroporidae</taxon>
        <taxon>Acropora</taxon>
    </lineage>
</organism>
<keyword evidence="1" id="KW-0472">Membrane</keyword>
<gene>
    <name evidence="2" type="ORF">P5673_016266</name>
</gene>
<evidence type="ECO:0000313" key="2">
    <source>
        <dbReference type="EMBL" id="KAK2561125.1"/>
    </source>
</evidence>
<keyword evidence="1" id="KW-1133">Transmembrane helix</keyword>
<feature type="transmembrane region" description="Helical" evidence="1">
    <location>
        <begin position="123"/>
        <end position="143"/>
    </location>
</feature>
<evidence type="ECO:0000256" key="1">
    <source>
        <dbReference type="SAM" id="Phobius"/>
    </source>
</evidence>
<reference evidence="2" key="1">
    <citation type="journal article" date="2023" name="G3 (Bethesda)">
        <title>Whole genome assembly and annotation of the endangered Caribbean coral Acropora cervicornis.</title>
        <authorList>
            <person name="Selwyn J.D."/>
            <person name="Vollmer S.V."/>
        </authorList>
    </citation>
    <scope>NUCLEOTIDE SEQUENCE</scope>
    <source>
        <strain evidence="2">K2</strain>
    </source>
</reference>
<comment type="caution">
    <text evidence="2">The sequence shown here is derived from an EMBL/GenBank/DDBJ whole genome shotgun (WGS) entry which is preliminary data.</text>
</comment>
<protein>
    <submittedName>
        <fullName evidence="2">Uncharacterized protein</fullName>
    </submittedName>
</protein>
<keyword evidence="1" id="KW-0812">Transmembrane</keyword>
<name>A0AAD9V561_ACRCE</name>
<sequence>MLAILPYERTVIEQERSVHGLCGIFKLGVRSTIPDKQKRHQAGKSSLFAKTYKLMFTSPTRVYVYVINQTKDKSHFQGCLQLICTLPSKSNAVDCIILWQTHSLNLLAVTKWLFGGKITMHNLTYSHVIAIGLAWALLLFFRFNGNDSAVFNNVLSHA</sequence>
<dbReference type="EMBL" id="JARQWQ010000034">
    <property type="protein sequence ID" value="KAK2561125.1"/>
    <property type="molecule type" value="Genomic_DNA"/>
</dbReference>
<dbReference type="AlphaFoldDB" id="A0AAD9V561"/>
<accession>A0AAD9V561</accession>
<dbReference type="Proteomes" id="UP001249851">
    <property type="component" value="Unassembled WGS sequence"/>
</dbReference>
<proteinExistence type="predicted"/>
<reference evidence="2" key="2">
    <citation type="journal article" date="2023" name="Science">
        <title>Genomic signatures of disease resistance in endangered staghorn corals.</title>
        <authorList>
            <person name="Vollmer S.V."/>
            <person name="Selwyn J.D."/>
            <person name="Despard B.A."/>
            <person name="Roesel C.L."/>
        </authorList>
    </citation>
    <scope>NUCLEOTIDE SEQUENCE</scope>
    <source>
        <strain evidence="2">K2</strain>
    </source>
</reference>